<keyword evidence="3" id="KW-1185">Reference proteome</keyword>
<accession>A0A1I2IG68</accession>
<dbReference type="AlphaFoldDB" id="A0A1I2IG68"/>
<keyword evidence="1" id="KW-0472">Membrane</keyword>
<name>A0A1I2IG68_9GAMM</name>
<dbReference type="STRING" id="500610.SAMN02799615_03444"/>
<evidence type="ECO:0000256" key="1">
    <source>
        <dbReference type="SAM" id="Phobius"/>
    </source>
</evidence>
<keyword evidence="1" id="KW-1133">Transmembrane helix</keyword>
<dbReference type="EMBL" id="FONH01000016">
    <property type="protein sequence ID" value="SFF40653.1"/>
    <property type="molecule type" value="Genomic_DNA"/>
</dbReference>
<gene>
    <name evidence="2" type="ORF">SAMN02799615_03444</name>
</gene>
<sequence length="247" mass="27073">MSSSPGQRFASRLLFAGWAVLLALLPWWLGLALLFALTVGAVLCTRRSHPWGELCRSGLKWGLPGMLFALQRALGGDLVAWGAALLGALVGYSLVALLESLLLHRVRHSAAPSPEWSDMAMAPIGPPARIIELVPVAWRDAVADMSRESLRYELTAADEGNYRFADGHTLQRLGPRHAFSPQGRWFAANQPAGRGDLLFDRARGRQHRLRGWELCGWDGDDSPWLARHADGVPVPLHQALGQDAPRD</sequence>
<organism evidence="2 3">
    <name type="scientific">Dyella marensis</name>
    <dbReference type="NCBI Taxonomy" id="500610"/>
    <lineage>
        <taxon>Bacteria</taxon>
        <taxon>Pseudomonadati</taxon>
        <taxon>Pseudomonadota</taxon>
        <taxon>Gammaproteobacteria</taxon>
        <taxon>Lysobacterales</taxon>
        <taxon>Rhodanobacteraceae</taxon>
        <taxon>Dyella</taxon>
    </lineage>
</organism>
<dbReference type="Proteomes" id="UP000199477">
    <property type="component" value="Unassembled WGS sequence"/>
</dbReference>
<protein>
    <submittedName>
        <fullName evidence="2">Uncharacterized protein</fullName>
    </submittedName>
</protein>
<evidence type="ECO:0000313" key="2">
    <source>
        <dbReference type="EMBL" id="SFF40653.1"/>
    </source>
</evidence>
<proteinExistence type="predicted"/>
<keyword evidence="1" id="KW-0812">Transmembrane</keyword>
<dbReference type="RefSeq" id="WP_051548774.1">
    <property type="nucleotide sequence ID" value="NZ_FONH01000016.1"/>
</dbReference>
<evidence type="ECO:0000313" key="3">
    <source>
        <dbReference type="Proteomes" id="UP000199477"/>
    </source>
</evidence>
<reference evidence="3" key="1">
    <citation type="submission" date="2016-10" db="EMBL/GenBank/DDBJ databases">
        <authorList>
            <person name="Varghese N."/>
            <person name="Submissions S."/>
        </authorList>
    </citation>
    <scope>NUCLEOTIDE SEQUENCE [LARGE SCALE GENOMIC DNA]</scope>
    <source>
        <strain evidence="3">UNC178MFTsu3.1</strain>
    </source>
</reference>
<feature type="transmembrane region" description="Helical" evidence="1">
    <location>
        <begin position="78"/>
        <end position="98"/>
    </location>
</feature>